<evidence type="ECO:0000313" key="1">
    <source>
        <dbReference type="EMBL" id="KIK96199.1"/>
    </source>
</evidence>
<keyword evidence="2" id="KW-1185">Reference proteome</keyword>
<sequence>MLPGSSPINGVKHESCNTADFVTPRINHPIATEAFLSDIFPMALSEDVEAMELYRQRWEEVEHLVPAFAAVREQCSERYQKETKVEDTVSV</sequence>
<evidence type="ECO:0000313" key="2">
    <source>
        <dbReference type="Proteomes" id="UP000054538"/>
    </source>
</evidence>
<dbReference type="InParanoid" id="A0A0D0E4N4"/>
<protein>
    <submittedName>
        <fullName evidence="1">Uncharacterized protein</fullName>
    </submittedName>
</protein>
<reference evidence="2" key="2">
    <citation type="submission" date="2015-01" db="EMBL/GenBank/DDBJ databases">
        <title>Evolutionary Origins and Diversification of the Mycorrhizal Mutualists.</title>
        <authorList>
            <consortium name="DOE Joint Genome Institute"/>
            <consortium name="Mycorrhizal Genomics Consortium"/>
            <person name="Kohler A."/>
            <person name="Kuo A."/>
            <person name="Nagy L.G."/>
            <person name="Floudas D."/>
            <person name="Copeland A."/>
            <person name="Barry K.W."/>
            <person name="Cichocki N."/>
            <person name="Veneault-Fourrey C."/>
            <person name="LaButti K."/>
            <person name="Lindquist E.A."/>
            <person name="Lipzen A."/>
            <person name="Lundell T."/>
            <person name="Morin E."/>
            <person name="Murat C."/>
            <person name="Riley R."/>
            <person name="Ohm R."/>
            <person name="Sun H."/>
            <person name="Tunlid A."/>
            <person name="Henrissat B."/>
            <person name="Grigoriev I.V."/>
            <person name="Hibbett D.S."/>
            <person name="Martin F."/>
        </authorList>
    </citation>
    <scope>NUCLEOTIDE SEQUENCE [LARGE SCALE GENOMIC DNA]</scope>
    <source>
        <strain evidence="2">Ve08.2h10</strain>
    </source>
</reference>
<dbReference type="OrthoDB" id="2685507at2759"/>
<name>A0A0D0E4N4_9AGAM</name>
<dbReference type="EMBL" id="KN824998">
    <property type="protein sequence ID" value="KIK96199.1"/>
    <property type="molecule type" value="Genomic_DNA"/>
</dbReference>
<dbReference type="Proteomes" id="UP000054538">
    <property type="component" value="Unassembled WGS sequence"/>
</dbReference>
<dbReference type="HOGENOM" id="CLU_2427696_0_0_1"/>
<dbReference type="AlphaFoldDB" id="A0A0D0E4N4"/>
<proteinExistence type="predicted"/>
<organism evidence="1 2">
    <name type="scientific">Paxillus rubicundulus Ve08.2h10</name>
    <dbReference type="NCBI Taxonomy" id="930991"/>
    <lineage>
        <taxon>Eukaryota</taxon>
        <taxon>Fungi</taxon>
        <taxon>Dikarya</taxon>
        <taxon>Basidiomycota</taxon>
        <taxon>Agaricomycotina</taxon>
        <taxon>Agaricomycetes</taxon>
        <taxon>Agaricomycetidae</taxon>
        <taxon>Boletales</taxon>
        <taxon>Paxilineae</taxon>
        <taxon>Paxillaceae</taxon>
        <taxon>Paxillus</taxon>
    </lineage>
</organism>
<accession>A0A0D0E4N4</accession>
<gene>
    <name evidence="1" type="ORF">PAXRUDRAFT_32524</name>
</gene>
<reference evidence="1 2" key="1">
    <citation type="submission" date="2014-04" db="EMBL/GenBank/DDBJ databases">
        <authorList>
            <consortium name="DOE Joint Genome Institute"/>
            <person name="Kuo A."/>
            <person name="Kohler A."/>
            <person name="Jargeat P."/>
            <person name="Nagy L.G."/>
            <person name="Floudas D."/>
            <person name="Copeland A."/>
            <person name="Barry K.W."/>
            <person name="Cichocki N."/>
            <person name="Veneault-Fourrey C."/>
            <person name="LaButti K."/>
            <person name="Lindquist E.A."/>
            <person name="Lipzen A."/>
            <person name="Lundell T."/>
            <person name="Morin E."/>
            <person name="Murat C."/>
            <person name="Sun H."/>
            <person name="Tunlid A."/>
            <person name="Henrissat B."/>
            <person name="Grigoriev I.V."/>
            <person name="Hibbett D.S."/>
            <person name="Martin F."/>
            <person name="Nordberg H.P."/>
            <person name="Cantor M.N."/>
            <person name="Hua S.X."/>
        </authorList>
    </citation>
    <scope>NUCLEOTIDE SEQUENCE [LARGE SCALE GENOMIC DNA]</scope>
    <source>
        <strain evidence="1 2">Ve08.2h10</strain>
    </source>
</reference>